<dbReference type="GeneID" id="97310844"/>
<protein>
    <submittedName>
        <fullName evidence="1">Uncharacterized protein</fullName>
    </submittedName>
</protein>
<dbReference type="AlphaFoldDB" id="A0A4Y8MXI6"/>
<dbReference type="RefSeq" id="WP_134465299.1">
    <property type="nucleotide sequence ID" value="NZ_JBHMFL010000100.1"/>
</dbReference>
<evidence type="ECO:0000313" key="1">
    <source>
        <dbReference type="EMBL" id="TFE42023.1"/>
    </source>
</evidence>
<dbReference type="Proteomes" id="UP000297385">
    <property type="component" value="Unassembled WGS sequence"/>
</dbReference>
<gene>
    <name evidence="1" type="ORF">E2553_36020</name>
</gene>
<reference evidence="1 2" key="1">
    <citation type="submission" date="2019-03" db="EMBL/GenBank/DDBJ databases">
        <title>Complete Genome Sequence of Paraburkholderia dipogonis ICMP 19430T, a Nitrogen-fixing Symbiont of the South African Invasive Legume Dipogon lignosus in New Zealand.</title>
        <authorList>
            <person name="De Meyer S.E."/>
        </authorList>
    </citation>
    <scope>NUCLEOTIDE SEQUENCE [LARGE SCALE GENOMIC DNA]</scope>
    <source>
        <strain evidence="1 2">ICMP 19430</strain>
    </source>
</reference>
<evidence type="ECO:0000313" key="2">
    <source>
        <dbReference type="Proteomes" id="UP000297385"/>
    </source>
</evidence>
<name>A0A4Y8MXI6_9BURK</name>
<proteinExistence type="predicted"/>
<comment type="caution">
    <text evidence="1">The sequence shown here is derived from an EMBL/GenBank/DDBJ whole genome shotgun (WGS) entry which is preliminary data.</text>
</comment>
<dbReference type="EMBL" id="SNVI01000002">
    <property type="protein sequence ID" value="TFE42023.1"/>
    <property type="molecule type" value="Genomic_DNA"/>
</dbReference>
<accession>A0A4Y8MXI6</accession>
<organism evidence="1 2">
    <name type="scientific">Paraburkholderia dipogonis</name>
    <dbReference type="NCBI Taxonomy" id="1211383"/>
    <lineage>
        <taxon>Bacteria</taxon>
        <taxon>Pseudomonadati</taxon>
        <taxon>Pseudomonadota</taxon>
        <taxon>Betaproteobacteria</taxon>
        <taxon>Burkholderiales</taxon>
        <taxon>Burkholderiaceae</taxon>
        <taxon>Paraburkholderia</taxon>
    </lineage>
</organism>
<sequence>MQQFLATPDSDGHLDFFSNLISLNIYNSENAHEIQEAIALKAGGAAPAERAREIRALLKHEITHFLDMTTTAWGGQYIFRKLRAAKSLNCSDEEGIATQRVFMLETTEVDVHKALLSTSNVAPTECLTMRHELLDDERFGMVLMINYYQGEKRCHSVPLSMLSLLEANATASEYLSRLADLEVNDDAVFRKIEGRMIEDRFIRLLNDPDRLEYSALLHLTRIHLSELPFRDLLAFVSALCRFALDATDLGMAAMANVIEASARNEDRGRALSMELRRASARPLLYFKTVLFVYGWMNEMDEPGRDAYLGLIQTDPHKAIQMLWVKRFGIDESALNLERSFMPASKIEWLKEIGILSDARIYEESFEANSGLLDHTPCGLLDFDQLKLLDVFLKDGTKITLPNRIDINVQDYFDENLQLFSDMQAMYRAQIPQRFYVGPNVIHINVG</sequence>